<feature type="region of interest" description="Disordered" evidence="1">
    <location>
        <begin position="78"/>
        <end position="115"/>
    </location>
</feature>
<keyword evidence="3" id="KW-1185">Reference proteome</keyword>
<evidence type="ECO:0000313" key="2">
    <source>
        <dbReference type="EMBL" id="KAH0592173.1"/>
    </source>
</evidence>
<sequence>MQLHDEFAVSKKQAQRTGKSRLGGMHPDSCPPGDSQRISVPSSEDDSLATDSTAREQCVLPVIPEAARFVATIQDQDGEIKVRRETGPDPSPTGMNTEATGISPPAPHPVPPKHDATIKSTAVIAVNPDFGWYGLCTSLFFKPSP</sequence>
<dbReference type="Proteomes" id="UP000764110">
    <property type="component" value="Unassembled WGS sequence"/>
</dbReference>
<gene>
    <name evidence="2" type="ORF">MHUMG1_10125</name>
</gene>
<evidence type="ECO:0000313" key="3">
    <source>
        <dbReference type="Proteomes" id="UP000764110"/>
    </source>
</evidence>
<dbReference type="EMBL" id="JACEFI010000036">
    <property type="protein sequence ID" value="KAH0592173.1"/>
    <property type="molecule type" value="Genomic_DNA"/>
</dbReference>
<reference evidence="2 3" key="1">
    <citation type="submission" date="2020-07" db="EMBL/GenBank/DDBJ databases">
        <title>Metarhizium humberi genome.</title>
        <authorList>
            <person name="Lysoe E."/>
        </authorList>
    </citation>
    <scope>NUCLEOTIDE SEQUENCE [LARGE SCALE GENOMIC DNA]</scope>
    <source>
        <strain evidence="2 3">ESALQ1638</strain>
    </source>
</reference>
<protein>
    <submittedName>
        <fullName evidence="2">Uncharacterized protein</fullName>
    </submittedName>
</protein>
<comment type="caution">
    <text evidence="2">The sequence shown here is derived from an EMBL/GenBank/DDBJ whole genome shotgun (WGS) entry which is preliminary data.</text>
</comment>
<feature type="region of interest" description="Disordered" evidence="1">
    <location>
        <begin position="1"/>
        <end position="53"/>
    </location>
</feature>
<organism evidence="2 3">
    <name type="scientific">Metarhizium humberi</name>
    <dbReference type="NCBI Taxonomy" id="2596975"/>
    <lineage>
        <taxon>Eukaryota</taxon>
        <taxon>Fungi</taxon>
        <taxon>Dikarya</taxon>
        <taxon>Ascomycota</taxon>
        <taxon>Pezizomycotina</taxon>
        <taxon>Sordariomycetes</taxon>
        <taxon>Hypocreomycetidae</taxon>
        <taxon>Hypocreales</taxon>
        <taxon>Clavicipitaceae</taxon>
        <taxon>Metarhizium</taxon>
    </lineage>
</organism>
<name>A0A9P8S3H1_9HYPO</name>
<accession>A0A9P8S3H1</accession>
<evidence type="ECO:0000256" key="1">
    <source>
        <dbReference type="SAM" id="MobiDB-lite"/>
    </source>
</evidence>
<feature type="compositionally biased region" description="Basic and acidic residues" evidence="1">
    <location>
        <begin position="78"/>
        <end position="87"/>
    </location>
</feature>
<proteinExistence type="predicted"/>
<dbReference type="AlphaFoldDB" id="A0A9P8S3H1"/>